<sequence length="143" mass="15384">MIGIIFSIIAGLCMSFQGVFNTRLGEKIGTIEANLFVQGTGLILTLILFFIAGKGSFKNIVEVNKLYLLGGVLGVAIIFCVMGGMKFLGPSYAVSIILVSQLLSAAFIDAFALFDSEKIIFGFYKIIGIAIMVLGIVIFKWKG</sequence>
<name>A0A1I1ANJ4_9CLOT</name>
<evidence type="ECO:0000313" key="3">
    <source>
        <dbReference type="Proteomes" id="UP000198619"/>
    </source>
</evidence>
<dbReference type="PANTHER" id="PTHR34821">
    <property type="entry name" value="INNER MEMBRANE PROTEIN YDCZ"/>
    <property type="match status" value="1"/>
</dbReference>
<dbReference type="EMBL" id="FOKI01000042">
    <property type="protein sequence ID" value="SFB39619.1"/>
    <property type="molecule type" value="Genomic_DNA"/>
</dbReference>
<proteinExistence type="predicted"/>
<dbReference type="PANTHER" id="PTHR34821:SF3">
    <property type="entry name" value="MEMBRANE PROTEIN"/>
    <property type="match status" value="1"/>
</dbReference>
<dbReference type="SUPFAM" id="SSF103481">
    <property type="entry name" value="Multidrug resistance efflux transporter EmrE"/>
    <property type="match status" value="1"/>
</dbReference>
<dbReference type="RefSeq" id="WP_090042852.1">
    <property type="nucleotide sequence ID" value="NZ_FOKI01000042.1"/>
</dbReference>
<accession>A0A1I1ANJ4</accession>
<keyword evidence="1" id="KW-0812">Transmembrane</keyword>
<dbReference type="STRING" id="84698.SAMN04488528_10424"/>
<feature type="transmembrane region" description="Helical" evidence="1">
    <location>
        <begin position="66"/>
        <end position="85"/>
    </location>
</feature>
<evidence type="ECO:0000256" key="1">
    <source>
        <dbReference type="SAM" id="Phobius"/>
    </source>
</evidence>
<gene>
    <name evidence="2" type="ORF">SAMN04488528_10424</name>
</gene>
<dbReference type="Proteomes" id="UP000198619">
    <property type="component" value="Unassembled WGS sequence"/>
</dbReference>
<organism evidence="2 3">
    <name type="scientific">Clostridium frigidicarnis</name>
    <dbReference type="NCBI Taxonomy" id="84698"/>
    <lineage>
        <taxon>Bacteria</taxon>
        <taxon>Bacillati</taxon>
        <taxon>Bacillota</taxon>
        <taxon>Clostridia</taxon>
        <taxon>Eubacteriales</taxon>
        <taxon>Clostridiaceae</taxon>
        <taxon>Clostridium</taxon>
    </lineage>
</organism>
<dbReference type="OrthoDB" id="9789346at2"/>
<dbReference type="Pfam" id="PF04657">
    <property type="entry name" value="DMT_YdcZ"/>
    <property type="match status" value="1"/>
</dbReference>
<keyword evidence="1" id="KW-0472">Membrane</keyword>
<feature type="transmembrane region" description="Helical" evidence="1">
    <location>
        <begin position="121"/>
        <end position="141"/>
    </location>
</feature>
<keyword evidence="3" id="KW-1185">Reference proteome</keyword>
<evidence type="ECO:0000313" key="2">
    <source>
        <dbReference type="EMBL" id="SFB39619.1"/>
    </source>
</evidence>
<dbReference type="GO" id="GO:0005886">
    <property type="term" value="C:plasma membrane"/>
    <property type="evidence" value="ECO:0007669"/>
    <property type="project" value="TreeGrafter"/>
</dbReference>
<dbReference type="InterPro" id="IPR037185">
    <property type="entry name" value="EmrE-like"/>
</dbReference>
<feature type="transmembrane region" description="Helical" evidence="1">
    <location>
        <begin position="35"/>
        <end position="54"/>
    </location>
</feature>
<keyword evidence="1" id="KW-1133">Transmembrane helix</keyword>
<feature type="transmembrane region" description="Helical" evidence="1">
    <location>
        <begin position="91"/>
        <end position="114"/>
    </location>
</feature>
<dbReference type="AlphaFoldDB" id="A0A1I1ANJ4"/>
<protein>
    <submittedName>
        <fullName evidence="2">Transporter family-2 protein</fullName>
    </submittedName>
</protein>
<reference evidence="2 3" key="1">
    <citation type="submission" date="2016-10" db="EMBL/GenBank/DDBJ databases">
        <authorList>
            <person name="de Groot N.N."/>
        </authorList>
    </citation>
    <scope>NUCLEOTIDE SEQUENCE [LARGE SCALE GENOMIC DNA]</scope>
    <source>
        <strain evidence="2 3">DSM 12271</strain>
    </source>
</reference>
<dbReference type="InterPro" id="IPR006750">
    <property type="entry name" value="YdcZ"/>
</dbReference>